<organism evidence="3 4">
    <name type="scientific">Cupriavidus basilensis</name>
    <dbReference type="NCBI Taxonomy" id="68895"/>
    <lineage>
        <taxon>Bacteria</taxon>
        <taxon>Pseudomonadati</taxon>
        <taxon>Pseudomonadota</taxon>
        <taxon>Betaproteobacteria</taxon>
        <taxon>Burkholderiales</taxon>
        <taxon>Burkholderiaceae</taxon>
        <taxon>Cupriavidus</taxon>
    </lineage>
</organism>
<dbReference type="CDD" id="cd06257">
    <property type="entry name" value="DnaJ"/>
    <property type="match status" value="1"/>
</dbReference>
<comment type="caution">
    <text evidence="3">The sequence shown here is derived from an EMBL/GenBank/DDBJ whole genome shotgun (WGS) entry which is preliminary data.</text>
</comment>
<feature type="compositionally biased region" description="Basic and acidic residues" evidence="1">
    <location>
        <begin position="129"/>
        <end position="146"/>
    </location>
</feature>
<dbReference type="Gene3D" id="1.10.287.110">
    <property type="entry name" value="DnaJ domain"/>
    <property type="match status" value="1"/>
</dbReference>
<dbReference type="SMART" id="SM00271">
    <property type="entry name" value="DnaJ"/>
    <property type="match status" value="1"/>
</dbReference>
<protein>
    <submittedName>
        <fullName evidence="3">J domain-containing protein</fullName>
    </submittedName>
</protein>
<feature type="domain" description="J" evidence="2">
    <location>
        <begin position="3"/>
        <end position="68"/>
    </location>
</feature>
<keyword evidence="4" id="KW-1185">Reference proteome</keyword>
<dbReference type="EMBL" id="JARJLM010000180">
    <property type="protein sequence ID" value="MDF3833391.1"/>
    <property type="molecule type" value="Genomic_DNA"/>
</dbReference>
<proteinExistence type="predicted"/>
<dbReference type="RefSeq" id="WP_276264772.1">
    <property type="nucleotide sequence ID" value="NZ_JARJLM010000180.1"/>
</dbReference>
<reference evidence="3 4" key="1">
    <citation type="submission" date="2023-03" db="EMBL/GenBank/DDBJ databases">
        <title>Draft assemblies of triclosan tolerant bacteria isolated from returned activated sludge.</title>
        <authorList>
            <person name="Van Hamelsveld S."/>
        </authorList>
    </citation>
    <scope>NUCLEOTIDE SEQUENCE [LARGE SCALE GENOMIC DNA]</scope>
    <source>
        <strain evidence="3 4">GW210010_S58</strain>
    </source>
</reference>
<feature type="region of interest" description="Disordered" evidence="1">
    <location>
        <begin position="72"/>
        <end position="154"/>
    </location>
</feature>
<dbReference type="Pfam" id="PF00226">
    <property type="entry name" value="DnaJ"/>
    <property type="match status" value="1"/>
</dbReference>
<dbReference type="SUPFAM" id="SSF46565">
    <property type="entry name" value="Chaperone J-domain"/>
    <property type="match status" value="1"/>
</dbReference>
<feature type="compositionally biased region" description="Low complexity" evidence="1">
    <location>
        <begin position="77"/>
        <end position="117"/>
    </location>
</feature>
<dbReference type="InterPro" id="IPR001623">
    <property type="entry name" value="DnaJ_domain"/>
</dbReference>
<evidence type="ECO:0000256" key="1">
    <source>
        <dbReference type="SAM" id="MobiDB-lite"/>
    </source>
</evidence>
<dbReference type="PROSITE" id="PS50076">
    <property type="entry name" value="DNAJ_2"/>
    <property type="match status" value="1"/>
</dbReference>
<gene>
    <name evidence="3" type="ORF">P3W85_10575</name>
</gene>
<evidence type="ECO:0000313" key="4">
    <source>
        <dbReference type="Proteomes" id="UP001216674"/>
    </source>
</evidence>
<evidence type="ECO:0000259" key="2">
    <source>
        <dbReference type="PROSITE" id="PS50076"/>
    </source>
</evidence>
<dbReference type="PANTHER" id="PTHR43948:SF10">
    <property type="entry name" value="MRJ, ISOFORM E"/>
    <property type="match status" value="1"/>
</dbReference>
<evidence type="ECO:0000313" key="3">
    <source>
        <dbReference type="EMBL" id="MDF3833391.1"/>
    </source>
</evidence>
<dbReference type="InterPro" id="IPR036869">
    <property type="entry name" value="J_dom_sf"/>
</dbReference>
<dbReference type="PANTHER" id="PTHR43948">
    <property type="entry name" value="DNAJ HOMOLOG SUBFAMILY B"/>
    <property type="match status" value="1"/>
</dbReference>
<accession>A0ABT6ALA7</accession>
<name>A0ABT6ALA7_9BURK</name>
<sequence length="371" mass="39631">MHTHYDNLKVSRDAPPEVIRAAYRTLSLKYHPDRNPDQQTAHRVMSLLNAAYEVLSDPARRAEHDAWIAAQERKEAAQATRQAQGRRAAAQDPHANPAARPQGRSQAGASAAAASAAEARRKAAQARAEQVRRAEDAGRQAGDRDAANASQTGTAKGASRKFVYLLYLLVGIALVSSLSECAGTARNQGQPTATAPPLPGEVLNPPMSAAPIATAPGQALVPVPMPVPAAREQGYVRPSATPLGHPWPDRSGYLSGYPVLRANGLSSLTVNNTGNASDVFLKLVSLGAGGALPVRFSLIRRGTSFKMENIAPGTYDVRYRSLDTGAISRSERFVLQEIRQPDGISYGDVRLTLYTVQGGNTKTVPISEQEF</sequence>
<dbReference type="PRINTS" id="PR00625">
    <property type="entry name" value="JDOMAIN"/>
</dbReference>
<dbReference type="Proteomes" id="UP001216674">
    <property type="component" value="Unassembled WGS sequence"/>
</dbReference>